<evidence type="ECO:0000256" key="1">
    <source>
        <dbReference type="SAM" id="Coils"/>
    </source>
</evidence>
<comment type="caution">
    <text evidence="2">The sequence shown here is derived from an EMBL/GenBank/DDBJ whole genome shotgun (WGS) entry which is preliminary data.</text>
</comment>
<keyword evidence="1" id="KW-0175">Coiled coil</keyword>
<feature type="coiled-coil region" evidence="1">
    <location>
        <begin position="228"/>
        <end position="255"/>
    </location>
</feature>
<dbReference type="AlphaFoldDB" id="A0A928Q2Y3"/>
<evidence type="ECO:0000313" key="2">
    <source>
        <dbReference type="EMBL" id="MBE6833428.1"/>
    </source>
</evidence>
<sequence length="328" mass="35929">MREGYVIKSAQSAASPEELRQIGRYTRREFSPEELYVFSVVLCDNEIDRDFERFTIPALHRLGELFLGKTGLFDHSMKSGDQTARIFSTHVETDPQKTTQAGEPYTRLVARAYLPKSEKNADLILELESGIKKEVSVGCAVGKSTCSVCGADKIKQACGHVKGRGYGGAGQKKICCTVLDEPADAYEWSFVAVPAQRAAGVIKAFGPKKEEKEAMEEIRKSLHAGEPVMLTAAQAEELEKQLERLEALAESGRQYRESVCKNVVRLCALGKAGIPAEVMGRAAQSMPLEDLLALEKALNQQAEGILPLCPQLIPEHSVADSGNDVFRI</sequence>
<reference evidence="2" key="1">
    <citation type="submission" date="2019-04" db="EMBL/GenBank/DDBJ databases">
        <title>Evolution of Biomass-Degrading Anaerobic Consortia Revealed by Metagenomics.</title>
        <authorList>
            <person name="Peng X."/>
        </authorList>
    </citation>
    <scope>NUCLEOTIDE SEQUENCE</scope>
    <source>
        <strain evidence="2">SIG551</strain>
    </source>
</reference>
<dbReference type="EMBL" id="SVNY01000003">
    <property type="protein sequence ID" value="MBE6833428.1"/>
    <property type="molecule type" value="Genomic_DNA"/>
</dbReference>
<dbReference type="RefSeq" id="WP_326840349.1">
    <property type="nucleotide sequence ID" value="NZ_SVNY01000003.1"/>
</dbReference>
<protein>
    <submittedName>
        <fullName evidence="2">Uncharacterized protein</fullName>
    </submittedName>
</protein>
<proteinExistence type="predicted"/>
<name>A0A928Q2Y3_9FIRM</name>
<accession>A0A928Q2Y3</accession>
<gene>
    <name evidence="2" type="ORF">E7512_07600</name>
</gene>
<dbReference type="Proteomes" id="UP000754750">
    <property type="component" value="Unassembled WGS sequence"/>
</dbReference>
<organism evidence="2 3">
    <name type="scientific">Faecalispora sporosphaeroides</name>
    <dbReference type="NCBI Taxonomy" id="1549"/>
    <lineage>
        <taxon>Bacteria</taxon>
        <taxon>Bacillati</taxon>
        <taxon>Bacillota</taxon>
        <taxon>Clostridia</taxon>
        <taxon>Eubacteriales</taxon>
        <taxon>Oscillospiraceae</taxon>
        <taxon>Faecalispora</taxon>
    </lineage>
</organism>
<evidence type="ECO:0000313" key="3">
    <source>
        <dbReference type="Proteomes" id="UP000754750"/>
    </source>
</evidence>